<accession>A0A366E6S3</accession>
<reference evidence="1 2" key="1">
    <citation type="submission" date="2018-06" db="EMBL/GenBank/DDBJ databases">
        <title>Genomic Encyclopedia of Type Strains, Phase IV (KMG-IV): sequencing the most valuable type-strain genomes for metagenomic binning, comparative biology and taxonomic classification.</title>
        <authorList>
            <person name="Goeker M."/>
        </authorList>
    </citation>
    <scope>NUCLEOTIDE SEQUENCE [LARGE SCALE GENOMIC DNA]</scope>
    <source>
        <strain evidence="1 2">DSM 15140</strain>
    </source>
</reference>
<keyword evidence="2" id="KW-1185">Reference proteome</keyword>
<dbReference type="EMBL" id="QNRI01000006">
    <property type="protein sequence ID" value="RBO98073.1"/>
    <property type="molecule type" value="Genomic_DNA"/>
</dbReference>
<dbReference type="Pfam" id="PF26149">
    <property type="entry name" value="YuzK"/>
    <property type="match status" value="1"/>
</dbReference>
<evidence type="ECO:0000313" key="1">
    <source>
        <dbReference type="EMBL" id="RBO98073.1"/>
    </source>
</evidence>
<sequence>MARLALNYTTDMEKAMQENHGVGFAEYEKSLAKRLEIEKKREKSYRNGLKIVTDMEQKVHR</sequence>
<evidence type="ECO:0000313" key="2">
    <source>
        <dbReference type="Proteomes" id="UP000252254"/>
    </source>
</evidence>
<dbReference type="Proteomes" id="UP000252254">
    <property type="component" value="Unassembled WGS sequence"/>
</dbReference>
<name>A0A366E6S3_9BACI</name>
<dbReference type="RefSeq" id="WP_113868930.1">
    <property type="nucleotide sequence ID" value="NZ_BAABQN010000014.1"/>
</dbReference>
<dbReference type="AlphaFoldDB" id="A0A366E6S3"/>
<protein>
    <submittedName>
        <fullName evidence="1">Uncharacterized protein</fullName>
    </submittedName>
</protein>
<dbReference type="InterPro" id="IPR058676">
    <property type="entry name" value="YuzK"/>
</dbReference>
<proteinExistence type="predicted"/>
<gene>
    <name evidence="1" type="ORF">DES48_10695</name>
</gene>
<comment type="caution">
    <text evidence="1">The sequence shown here is derived from an EMBL/GenBank/DDBJ whole genome shotgun (WGS) entry which is preliminary data.</text>
</comment>
<dbReference type="OrthoDB" id="2454002at2"/>
<organism evidence="1 2">
    <name type="scientific">Paraliobacillus ryukyuensis</name>
    <dbReference type="NCBI Taxonomy" id="200904"/>
    <lineage>
        <taxon>Bacteria</taxon>
        <taxon>Bacillati</taxon>
        <taxon>Bacillota</taxon>
        <taxon>Bacilli</taxon>
        <taxon>Bacillales</taxon>
        <taxon>Bacillaceae</taxon>
        <taxon>Paraliobacillus</taxon>
    </lineage>
</organism>